<dbReference type="PATRIC" id="fig|388467.6.peg.4360"/>
<dbReference type="Pfam" id="PF11353">
    <property type="entry name" value="DUF3153"/>
    <property type="match status" value="1"/>
</dbReference>
<keyword evidence="3" id="KW-1185">Reference proteome</keyword>
<dbReference type="AlphaFoldDB" id="A0A073CLP8"/>
<dbReference type="Proteomes" id="UP000027395">
    <property type="component" value="Chromosome"/>
</dbReference>
<feature type="transmembrane region" description="Helical" evidence="1">
    <location>
        <begin position="221"/>
        <end position="246"/>
    </location>
</feature>
<name>A0A073CLP8_PLAA1</name>
<protein>
    <recommendedName>
        <fullName evidence="4">DUF3153 domain-containing protein</fullName>
    </recommendedName>
</protein>
<dbReference type="HOGENOM" id="CLU_088265_0_0_3"/>
<dbReference type="EMBL" id="CM002803">
    <property type="protein sequence ID" value="KEI69081.1"/>
    <property type="molecule type" value="Genomic_DNA"/>
</dbReference>
<sequence length="265" mass="29851">MIKIIKQLSIVFCAIFLLSGCVRYDVGVAFQDQTHGQIVQKIQLGEQLTKFSHDVVDEWISSLEKRVKQLKGKTKLLSKQEILVTIPFNNGQDLETKFNQFFNPAEFNNKKSQKKPDIEIPQFSANLNLKQNNWFFALRNYLNLELDLRSLSLLSTSENVLISSGNLLELEFVLNTPWGATVINPIGIPEGSEAPLLLNVDLNGKQVIWTLKPGEINQLEAIFWVPSPIGIGTVIIILITALGIYLKYTFIPKFKAGQSPIPTRI</sequence>
<dbReference type="eggNOG" id="ENOG502ZBK0">
    <property type="taxonomic scope" value="Bacteria"/>
</dbReference>
<proteinExistence type="predicted"/>
<dbReference type="STRING" id="388467.A19Y_4422"/>
<dbReference type="RefSeq" id="WP_042156667.1">
    <property type="nucleotide sequence ID" value="NZ_CM002803.1"/>
</dbReference>
<accession>A0A073CLP8</accession>
<organism evidence="2 3">
    <name type="scientific">Planktothrix agardhii (strain NIVA-CYA 126/8)</name>
    <dbReference type="NCBI Taxonomy" id="388467"/>
    <lineage>
        <taxon>Bacteria</taxon>
        <taxon>Bacillati</taxon>
        <taxon>Cyanobacteriota</taxon>
        <taxon>Cyanophyceae</taxon>
        <taxon>Oscillatoriophycideae</taxon>
        <taxon>Oscillatoriales</taxon>
        <taxon>Microcoleaceae</taxon>
        <taxon>Planktothrix</taxon>
    </lineage>
</organism>
<keyword evidence="1" id="KW-1133">Transmembrane helix</keyword>
<keyword evidence="1" id="KW-0812">Transmembrane</keyword>
<dbReference type="InterPro" id="IPR021499">
    <property type="entry name" value="DUF3153"/>
</dbReference>
<evidence type="ECO:0000313" key="3">
    <source>
        <dbReference type="Proteomes" id="UP000027395"/>
    </source>
</evidence>
<dbReference type="GeneID" id="77290448"/>
<evidence type="ECO:0000313" key="2">
    <source>
        <dbReference type="EMBL" id="KEI69081.1"/>
    </source>
</evidence>
<dbReference type="PROSITE" id="PS51257">
    <property type="entry name" value="PROKAR_LIPOPROTEIN"/>
    <property type="match status" value="1"/>
</dbReference>
<evidence type="ECO:0000256" key="1">
    <source>
        <dbReference type="SAM" id="Phobius"/>
    </source>
</evidence>
<gene>
    <name evidence="2" type="ORF">A19Y_4422</name>
</gene>
<keyword evidence="1" id="KW-0472">Membrane</keyword>
<evidence type="ECO:0008006" key="4">
    <source>
        <dbReference type="Google" id="ProtNLM"/>
    </source>
</evidence>
<reference evidence="2 3" key="1">
    <citation type="journal article" date="2014" name="Appl. Environ. Microbiol.">
        <title>Elucidation of insertion elements encoded on plasmids and in vitro construction of shuttle vectors from the toxic cyanobacterium Planktothrix.</title>
        <authorList>
            <person name="Christiansen G."/>
            <person name="Goesmann A."/>
            <person name="Kurmayer R."/>
        </authorList>
    </citation>
    <scope>NUCLEOTIDE SEQUENCE [LARGE SCALE GENOMIC DNA]</scope>
    <source>
        <strain evidence="2 3">NIVA-CYA 126/8</strain>
    </source>
</reference>